<dbReference type="Gene3D" id="3.30.70.330">
    <property type="match status" value="1"/>
</dbReference>
<dbReference type="Proteomes" id="UP001150569">
    <property type="component" value="Unassembled WGS sequence"/>
</dbReference>
<dbReference type="GO" id="GO:1990904">
    <property type="term" value="C:ribonucleoprotein complex"/>
    <property type="evidence" value="ECO:0007669"/>
    <property type="project" value="UniProtKB-UniRule"/>
</dbReference>
<organism evidence="6 7">
    <name type="scientific">Tieghemiomyces parasiticus</name>
    <dbReference type="NCBI Taxonomy" id="78921"/>
    <lineage>
        <taxon>Eukaryota</taxon>
        <taxon>Fungi</taxon>
        <taxon>Fungi incertae sedis</taxon>
        <taxon>Zoopagomycota</taxon>
        <taxon>Kickxellomycotina</taxon>
        <taxon>Dimargaritomycetes</taxon>
        <taxon>Dimargaritales</taxon>
        <taxon>Dimargaritaceae</taxon>
        <taxon>Tieghemiomyces</taxon>
    </lineage>
</organism>
<reference evidence="6" key="1">
    <citation type="submission" date="2022-07" db="EMBL/GenBank/DDBJ databases">
        <title>Phylogenomic reconstructions and comparative analyses of Kickxellomycotina fungi.</title>
        <authorList>
            <person name="Reynolds N.K."/>
            <person name="Stajich J.E."/>
            <person name="Barry K."/>
            <person name="Grigoriev I.V."/>
            <person name="Crous P."/>
            <person name="Smith M.E."/>
        </authorList>
    </citation>
    <scope>NUCLEOTIDE SEQUENCE</scope>
    <source>
        <strain evidence="6">RSA 861</strain>
    </source>
</reference>
<evidence type="ECO:0000256" key="4">
    <source>
        <dbReference type="SAM" id="MobiDB-lite"/>
    </source>
</evidence>
<dbReference type="SUPFAM" id="SSF54928">
    <property type="entry name" value="RNA-binding domain, RBD"/>
    <property type="match status" value="1"/>
</dbReference>
<feature type="region of interest" description="Disordered" evidence="4">
    <location>
        <begin position="130"/>
        <end position="153"/>
    </location>
</feature>
<dbReference type="GO" id="GO:0070034">
    <property type="term" value="F:telomerase RNA binding"/>
    <property type="evidence" value="ECO:0007669"/>
    <property type="project" value="InterPro"/>
</dbReference>
<evidence type="ECO:0000313" key="7">
    <source>
        <dbReference type="Proteomes" id="UP001150569"/>
    </source>
</evidence>
<comment type="caution">
    <text evidence="6">The sequence shown here is derived from an EMBL/GenBank/DDBJ whole genome shotgun (WGS) entry which is preliminary data.</text>
</comment>
<keyword evidence="3" id="KW-0175">Coiled coil</keyword>
<evidence type="ECO:0000256" key="2">
    <source>
        <dbReference type="PROSITE-ProRule" id="PRU01288"/>
    </source>
</evidence>
<protein>
    <recommendedName>
        <fullName evidence="5">XRRM domain-containing protein</fullName>
    </recommendedName>
</protein>
<dbReference type="Pfam" id="PF19977">
    <property type="entry name" value="xRRM"/>
    <property type="match status" value="1"/>
</dbReference>
<dbReference type="GO" id="GO:1904868">
    <property type="term" value="P:telomerase catalytic core complex assembly"/>
    <property type="evidence" value="ECO:0007669"/>
    <property type="project" value="InterPro"/>
</dbReference>
<feature type="region of interest" description="Disordered" evidence="4">
    <location>
        <begin position="186"/>
        <end position="230"/>
    </location>
</feature>
<feature type="domain" description="XRRM" evidence="5">
    <location>
        <begin position="52"/>
        <end position="207"/>
    </location>
</feature>
<evidence type="ECO:0000259" key="5">
    <source>
        <dbReference type="PROSITE" id="PS51939"/>
    </source>
</evidence>
<dbReference type="EMBL" id="JANBPT010000418">
    <property type="protein sequence ID" value="KAJ1921456.1"/>
    <property type="molecule type" value="Genomic_DNA"/>
</dbReference>
<dbReference type="PROSITE" id="PS51939">
    <property type="entry name" value="XRRM"/>
    <property type="match status" value="1"/>
</dbReference>
<feature type="compositionally biased region" description="Polar residues" evidence="4">
    <location>
        <begin position="186"/>
        <end position="201"/>
    </location>
</feature>
<feature type="compositionally biased region" description="Polar residues" evidence="4">
    <location>
        <begin position="210"/>
        <end position="220"/>
    </location>
</feature>
<keyword evidence="1 2" id="KW-0694">RNA-binding</keyword>
<dbReference type="InterPro" id="IPR045537">
    <property type="entry name" value="Lar7_xRRM"/>
</dbReference>
<keyword evidence="7" id="KW-1185">Reference proteome</keyword>
<dbReference type="InterPro" id="IPR035979">
    <property type="entry name" value="RBD_domain_sf"/>
</dbReference>
<evidence type="ECO:0000313" key="6">
    <source>
        <dbReference type="EMBL" id="KAJ1921456.1"/>
    </source>
</evidence>
<sequence length="230" mass="25517">MGSELAPNARRLGLRVITKRRWRELRDEYKANIKACQSRVDDQLRRSAKPITFTEGTIVRYHGVDPACTKTDLAALFGAFGDVQYVDHSHGRLAGYVRYAQPNDAARCVAYFAQHPRMVHTARLAGDLVPEGEAHGPVNGQPAQTTEVPPEESVEAGRAFIRTKVLQGKEEINYWHGVRQFWQNQARQTGGTSDGVGSQQGEPEADLQPSGPTATAAVNRQHTRFEEPED</sequence>
<dbReference type="AlphaFoldDB" id="A0A9W8DRB4"/>
<gene>
    <name evidence="6" type="ORF">IWQ60_006762</name>
</gene>
<accession>A0A9W8DRB4</accession>
<dbReference type="InterPro" id="IPR012677">
    <property type="entry name" value="Nucleotide-bd_a/b_plait_sf"/>
</dbReference>
<evidence type="ECO:0000256" key="3">
    <source>
        <dbReference type="SAM" id="Coils"/>
    </source>
</evidence>
<dbReference type="InterPro" id="IPR014886">
    <property type="entry name" value="La_xRRM"/>
</dbReference>
<name>A0A9W8DRB4_9FUNG</name>
<feature type="coiled-coil region" evidence="3">
    <location>
        <begin position="19"/>
        <end position="46"/>
    </location>
</feature>
<dbReference type="OrthoDB" id="439993at2759"/>
<proteinExistence type="predicted"/>
<evidence type="ECO:0000256" key="1">
    <source>
        <dbReference type="ARBA" id="ARBA00022884"/>
    </source>
</evidence>